<keyword evidence="1" id="KW-0812">Transmembrane</keyword>
<dbReference type="AlphaFoldDB" id="A0A7S8FAS7"/>
<organism evidence="2 3">
    <name type="scientific">Candidatus Nitrospira kreftii</name>
    <dbReference type="NCBI Taxonomy" id="2652173"/>
    <lineage>
        <taxon>Bacteria</taxon>
        <taxon>Pseudomonadati</taxon>
        <taxon>Nitrospirota</taxon>
        <taxon>Nitrospiria</taxon>
        <taxon>Nitrospirales</taxon>
        <taxon>Nitrospiraceae</taxon>
        <taxon>Nitrospira</taxon>
    </lineage>
</organism>
<name>A0A7S8FAS7_9BACT</name>
<evidence type="ECO:0000313" key="2">
    <source>
        <dbReference type="EMBL" id="QPD02396.1"/>
    </source>
</evidence>
<dbReference type="Proteomes" id="UP000593737">
    <property type="component" value="Chromosome"/>
</dbReference>
<evidence type="ECO:0000256" key="1">
    <source>
        <dbReference type="SAM" id="Phobius"/>
    </source>
</evidence>
<feature type="transmembrane region" description="Helical" evidence="1">
    <location>
        <begin position="20"/>
        <end position="42"/>
    </location>
</feature>
<keyword evidence="1" id="KW-1133">Transmembrane helix</keyword>
<dbReference type="EMBL" id="CP047423">
    <property type="protein sequence ID" value="QPD02396.1"/>
    <property type="molecule type" value="Genomic_DNA"/>
</dbReference>
<accession>A0A7S8FAS7</accession>
<proteinExistence type="predicted"/>
<dbReference type="KEGG" id="nkf:Nkreftii_000170"/>
<keyword evidence="1" id="KW-0472">Membrane</keyword>
<sequence length="64" mass="7153">MPMIDPVVHLMGYLLPRIEVFSLVVVGLVLVAGLVAIALALAEERRKAKREAQDKRPPSCKTRW</sequence>
<evidence type="ECO:0000313" key="3">
    <source>
        <dbReference type="Proteomes" id="UP000593737"/>
    </source>
</evidence>
<gene>
    <name evidence="2" type="ORF">Nkreftii_000170</name>
</gene>
<protein>
    <submittedName>
        <fullName evidence="2">Uncharacterized protein</fullName>
    </submittedName>
</protein>
<reference evidence="2 3" key="1">
    <citation type="journal article" date="2020" name="ISME J.">
        <title>Enrichment and physiological characterization of a novel comammox Nitrospira indicates ammonium inhibition of complete nitrification.</title>
        <authorList>
            <person name="Sakoula D."/>
            <person name="Koch H."/>
            <person name="Frank J."/>
            <person name="Jetten M.S.M."/>
            <person name="van Kessel M.A.H.J."/>
            <person name="Lucker S."/>
        </authorList>
    </citation>
    <scope>NUCLEOTIDE SEQUENCE [LARGE SCALE GENOMIC DNA]</scope>
    <source>
        <strain evidence="2">Comreactor17</strain>
    </source>
</reference>